<dbReference type="InterPro" id="IPR029058">
    <property type="entry name" value="AB_hydrolase_fold"/>
</dbReference>
<accession>A0ABY6D958</accession>
<feature type="chain" id="PRO_5045307224" description="Dienelactone hydrolase" evidence="1">
    <location>
        <begin position="21"/>
        <end position="261"/>
    </location>
</feature>
<keyword evidence="3" id="KW-1185">Reference proteome</keyword>
<reference evidence="2" key="1">
    <citation type="submission" date="2022-10" db="EMBL/GenBank/DDBJ databases">
        <title>Roseovarius pelagicus sp. nov., isolated from Arctic seawater.</title>
        <authorList>
            <person name="Hong Y.W."/>
            <person name="Hwang C.Y."/>
        </authorList>
    </citation>
    <scope>NUCLEOTIDE SEQUENCE</scope>
    <source>
        <strain evidence="2">HL-MP18</strain>
    </source>
</reference>
<dbReference type="RefSeq" id="WP_263047512.1">
    <property type="nucleotide sequence ID" value="NZ_CP106738.1"/>
</dbReference>
<proteinExistence type="predicted"/>
<evidence type="ECO:0000313" key="3">
    <source>
        <dbReference type="Proteomes" id="UP001064087"/>
    </source>
</evidence>
<feature type="signal peptide" evidence="1">
    <location>
        <begin position="1"/>
        <end position="20"/>
    </location>
</feature>
<evidence type="ECO:0000313" key="2">
    <source>
        <dbReference type="EMBL" id="UXX82671.1"/>
    </source>
</evidence>
<dbReference type="EMBL" id="CP106738">
    <property type="protein sequence ID" value="UXX82671.1"/>
    <property type="molecule type" value="Genomic_DNA"/>
</dbReference>
<dbReference type="Proteomes" id="UP001064087">
    <property type="component" value="Chromosome"/>
</dbReference>
<evidence type="ECO:0008006" key="4">
    <source>
        <dbReference type="Google" id="ProtNLM"/>
    </source>
</evidence>
<sequence>MIRFLSALATLFLLCVPSNAEDLGNDPRELQRTYEAALVYVPDEVHGARRIGIGSLGDYLAARDGQKLVLYMHGCTGIISIAHDAGRMYANAGYIFVAPDSFAREDKPVSCRADPPEGGLHRAVLGWRQAELDHARAQLSALPGMDGAQIVLAGHSEGAVTTATYDGHGFAARVIEGWTCNAGWPEYIGLNAPSTTPVLSLVGKRDPWFRLPVLRGDCGEFMDGNDQSLVFGRDDPLYKQHWLSKEPRVQKIILDFLAANL</sequence>
<dbReference type="Gene3D" id="3.40.50.1820">
    <property type="entry name" value="alpha/beta hydrolase"/>
    <property type="match status" value="1"/>
</dbReference>
<keyword evidence="1" id="KW-0732">Signal</keyword>
<name>A0ABY6D958_9RHOB</name>
<protein>
    <recommendedName>
        <fullName evidence="4">Dienelactone hydrolase</fullName>
    </recommendedName>
</protein>
<organism evidence="2 3">
    <name type="scientific">Roseovarius pelagicus</name>
    <dbReference type="NCBI Taxonomy" id="2980108"/>
    <lineage>
        <taxon>Bacteria</taxon>
        <taxon>Pseudomonadati</taxon>
        <taxon>Pseudomonadota</taxon>
        <taxon>Alphaproteobacteria</taxon>
        <taxon>Rhodobacterales</taxon>
        <taxon>Roseobacteraceae</taxon>
        <taxon>Roseovarius</taxon>
    </lineage>
</organism>
<evidence type="ECO:0000256" key="1">
    <source>
        <dbReference type="SAM" id="SignalP"/>
    </source>
</evidence>
<gene>
    <name evidence="2" type="ORF">N7U68_16515</name>
</gene>
<dbReference type="SUPFAM" id="SSF53474">
    <property type="entry name" value="alpha/beta-Hydrolases"/>
    <property type="match status" value="1"/>
</dbReference>